<protein>
    <recommendedName>
        <fullName evidence="3">C-type lectin domain-containing protein</fullName>
    </recommendedName>
</protein>
<dbReference type="InterPro" id="IPR016186">
    <property type="entry name" value="C-type_lectin-like/link_sf"/>
</dbReference>
<dbReference type="Ensembl" id="ENSGACT00000026502.1">
    <property type="protein sequence ID" value="ENSGACP00000026451.1"/>
    <property type="gene ID" value="ENSGACG00000020023.1"/>
</dbReference>
<reference evidence="4" key="1">
    <citation type="submission" date="2006-01" db="EMBL/GenBank/DDBJ databases">
        <authorList>
            <person name="Lindblad-Toh K."/>
            <person name="Mauceli E."/>
            <person name="Grabherr M."/>
            <person name="Chang J.L."/>
            <person name="Lander E.S."/>
        </authorList>
    </citation>
    <scope>NUCLEOTIDE SEQUENCE [LARGE SCALE GENOMIC DNA]</scope>
</reference>
<feature type="domain" description="C-type lectin" evidence="3">
    <location>
        <begin position="134"/>
        <end position="258"/>
    </location>
</feature>
<keyword evidence="2" id="KW-0732">Signal</keyword>
<dbReference type="SUPFAM" id="SSF56436">
    <property type="entry name" value="C-type lectin-like"/>
    <property type="match status" value="2"/>
</dbReference>
<dbReference type="OMA" id="YNARTTE"/>
<evidence type="ECO:0000256" key="2">
    <source>
        <dbReference type="SAM" id="SignalP"/>
    </source>
</evidence>
<dbReference type="InterPro" id="IPR018378">
    <property type="entry name" value="C-type_lectin_CS"/>
</dbReference>
<dbReference type="Bgee" id="ENSGACG00000020023">
    <property type="expression patterns" value="Expressed in pharyngeal gill and 2 other cell types or tissues"/>
</dbReference>
<dbReference type="Pfam" id="PF00059">
    <property type="entry name" value="Lectin_C"/>
    <property type="match status" value="2"/>
</dbReference>
<dbReference type="PROSITE" id="PS50041">
    <property type="entry name" value="C_TYPE_LECTIN_2"/>
    <property type="match status" value="2"/>
</dbReference>
<dbReference type="SMART" id="SM00034">
    <property type="entry name" value="CLECT"/>
    <property type="match status" value="2"/>
</dbReference>
<reference evidence="4" key="2">
    <citation type="submission" date="2024-04" db="UniProtKB">
        <authorList>
            <consortium name="Ensembl"/>
        </authorList>
    </citation>
    <scope>IDENTIFICATION</scope>
</reference>
<dbReference type="Gene3D" id="3.10.100.10">
    <property type="entry name" value="Mannose-Binding Protein A, subunit A"/>
    <property type="match status" value="2"/>
</dbReference>
<evidence type="ECO:0000313" key="4">
    <source>
        <dbReference type="Ensembl" id="ENSGACP00000026451.1"/>
    </source>
</evidence>
<proteinExistence type="predicted"/>
<accession>G3Q987</accession>
<dbReference type="eggNOG" id="ENOG502S72K">
    <property type="taxonomic scope" value="Eukaryota"/>
</dbReference>
<dbReference type="PANTHER" id="PTHR45784">
    <property type="entry name" value="C-TYPE LECTIN DOMAIN FAMILY 20 MEMBER A-RELATED"/>
    <property type="match status" value="1"/>
</dbReference>
<evidence type="ECO:0000256" key="1">
    <source>
        <dbReference type="ARBA" id="ARBA00023157"/>
    </source>
</evidence>
<feature type="domain" description="C-type lectin" evidence="3">
    <location>
        <begin position="25"/>
        <end position="139"/>
    </location>
</feature>
<evidence type="ECO:0000259" key="3">
    <source>
        <dbReference type="PROSITE" id="PS50041"/>
    </source>
</evidence>
<dbReference type="STRING" id="69293.ENSGACP00000026451"/>
<dbReference type="AlphaFoldDB" id="G3Q987"/>
<keyword evidence="1" id="KW-1015">Disulfide bond</keyword>
<dbReference type="PANTHER" id="PTHR45784:SF3">
    <property type="entry name" value="C-TYPE LECTIN DOMAIN FAMILY 4 MEMBER K-LIKE-RELATED"/>
    <property type="match status" value="1"/>
</dbReference>
<dbReference type="InterPro" id="IPR001304">
    <property type="entry name" value="C-type_lectin-like"/>
</dbReference>
<feature type="signal peptide" evidence="2">
    <location>
        <begin position="1"/>
        <end position="20"/>
    </location>
</feature>
<sequence>MMERIWMVVFFLTDWNTSLCLPGQYHFVANSTTWDEARRHCRETFKDLATIQSAEDVNQLVNTASSFGYNNEVWIGLFSVIDWRWSDGSNGSGWEYRNWENLLDNEPDFYSFRQFCVNVGDKGRWWDDVCSIHYPFICYRGDQLDPEYVIVNLEMSWSDAQTYCREKFIDLATVRNETENNKIQRLVPVGNWAWIGLFRDPNIYWSSGSNYLNTSFSFWGTSTTDMGSMTRMCGLADLQLSGGWRLTSCASRLPFVCHDIPELNDPAVNANI</sequence>
<feature type="chain" id="PRO_5003450628" description="C-type lectin domain-containing protein" evidence="2">
    <location>
        <begin position="21"/>
        <end position="272"/>
    </location>
</feature>
<dbReference type="InParanoid" id="G3Q987"/>
<dbReference type="PROSITE" id="PS00615">
    <property type="entry name" value="C_TYPE_LECTIN_1"/>
    <property type="match status" value="1"/>
</dbReference>
<name>G3Q987_GASAC</name>
<dbReference type="InterPro" id="IPR016187">
    <property type="entry name" value="CTDL_fold"/>
</dbReference>
<organism evidence="4">
    <name type="scientific">Gasterosteus aculeatus</name>
    <name type="common">Three-spined stickleback</name>
    <dbReference type="NCBI Taxonomy" id="69293"/>
    <lineage>
        <taxon>Eukaryota</taxon>
        <taxon>Metazoa</taxon>
        <taxon>Chordata</taxon>
        <taxon>Craniata</taxon>
        <taxon>Vertebrata</taxon>
        <taxon>Euteleostomi</taxon>
        <taxon>Actinopterygii</taxon>
        <taxon>Neopterygii</taxon>
        <taxon>Teleostei</taxon>
        <taxon>Neoteleostei</taxon>
        <taxon>Acanthomorphata</taxon>
        <taxon>Eupercaria</taxon>
        <taxon>Perciformes</taxon>
        <taxon>Cottioidei</taxon>
        <taxon>Gasterosteales</taxon>
        <taxon>Gasterosteidae</taxon>
        <taxon>Gasterosteus</taxon>
    </lineage>
</organism>